<dbReference type="GO" id="GO:0006955">
    <property type="term" value="P:immune response"/>
    <property type="evidence" value="ECO:0007669"/>
    <property type="project" value="InterPro"/>
</dbReference>
<dbReference type="GO" id="GO:0005125">
    <property type="term" value="F:cytokine activity"/>
    <property type="evidence" value="ECO:0007669"/>
    <property type="project" value="UniProtKB-KW"/>
</dbReference>
<dbReference type="EMBL" id="CAXITT010000123">
    <property type="protein sequence ID" value="CAL1532712.1"/>
    <property type="molecule type" value="Genomic_DNA"/>
</dbReference>
<keyword evidence="5" id="KW-1133">Transmembrane helix</keyword>
<comment type="subcellular location">
    <subcellularLocation>
        <location evidence="1">Membrane</location>
    </subcellularLocation>
</comment>
<comment type="caution">
    <text evidence="7">The sequence shown here is derived from an EMBL/GenBank/DDBJ whole genome shotgun (WGS) entry which is preliminary data.</text>
</comment>
<dbReference type="PANTHER" id="PTHR11471">
    <property type="entry name" value="TUMOR NECROSIS FACTOR FAMILY MEMBER"/>
    <property type="match status" value="1"/>
</dbReference>
<dbReference type="InterPro" id="IPR008983">
    <property type="entry name" value="Tumour_necrosis_fac-like_dom"/>
</dbReference>
<dbReference type="Pfam" id="PF00229">
    <property type="entry name" value="TNF"/>
    <property type="match status" value="1"/>
</dbReference>
<evidence type="ECO:0000256" key="4">
    <source>
        <dbReference type="ARBA" id="ARBA00023136"/>
    </source>
</evidence>
<dbReference type="Gene3D" id="2.60.120.40">
    <property type="match status" value="1"/>
</dbReference>
<dbReference type="GO" id="GO:0016020">
    <property type="term" value="C:membrane"/>
    <property type="evidence" value="ECO:0007669"/>
    <property type="project" value="UniProtKB-SubCell"/>
</dbReference>
<dbReference type="Proteomes" id="UP001497497">
    <property type="component" value="Unassembled WGS sequence"/>
</dbReference>
<keyword evidence="8" id="KW-1185">Reference proteome</keyword>
<dbReference type="GO" id="GO:0005615">
    <property type="term" value="C:extracellular space"/>
    <property type="evidence" value="ECO:0007669"/>
    <property type="project" value="UniProtKB-KW"/>
</dbReference>
<accession>A0AAV2HFP3</accession>
<organism evidence="7 8">
    <name type="scientific">Lymnaea stagnalis</name>
    <name type="common">Great pond snail</name>
    <name type="synonym">Helix stagnalis</name>
    <dbReference type="NCBI Taxonomy" id="6523"/>
    <lineage>
        <taxon>Eukaryota</taxon>
        <taxon>Metazoa</taxon>
        <taxon>Spiralia</taxon>
        <taxon>Lophotrochozoa</taxon>
        <taxon>Mollusca</taxon>
        <taxon>Gastropoda</taxon>
        <taxon>Heterobranchia</taxon>
        <taxon>Euthyneura</taxon>
        <taxon>Panpulmonata</taxon>
        <taxon>Hygrophila</taxon>
        <taxon>Lymnaeoidea</taxon>
        <taxon>Lymnaeidae</taxon>
        <taxon>Lymnaea</taxon>
    </lineage>
</organism>
<evidence type="ECO:0000259" key="6">
    <source>
        <dbReference type="Pfam" id="PF00229"/>
    </source>
</evidence>
<feature type="domain" description="THD" evidence="6">
    <location>
        <begin position="148"/>
        <end position="257"/>
    </location>
</feature>
<dbReference type="InterPro" id="IPR006052">
    <property type="entry name" value="TNF_dom"/>
</dbReference>
<evidence type="ECO:0000256" key="2">
    <source>
        <dbReference type="ARBA" id="ARBA00008670"/>
    </source>
</evidence>
<evidence type="ECO:0000256" key="1">
    <source>
        <dbReference type="ARBA" id="ARBA00004370"/>
    </source>
</evidence>
<gene>
    <name evidence="7" type="ORF">GSLYS_00006730001</name>
</gene>
<dbReference type="AlphaFoldDB" id="A0AAV2HFP3"/>
<dbReference type="PANTHER" id="PTHR11471:SF13">
    <property type="entry name" value="TNF FAMILY PROFILE DOMAIN-CONTAINING PROTEIN"/>
    <property type="match status" value="1"/>
</dbReference>
<evidence type="ECO:0000313" key="8">
    <source>
        <dbReference type="Proteomes" id="UP001497497"/>
    </source>
</evidence>
<dbReference type="SUPFAM" id="SSF49842">
    <property type="entry name" value="TNF-like"/>
    <property type="match status" value="1"/>
</dbReference>
<keyword evidence="4 5" id="KW-0472">Membrane</keyword>
<proteinExistence type="inferred from homology"/>
<keyword evidence="3" id="KW-0202">Cytokine</keyword>
<evidence type="ECO:0000313" key="7">
    <source>
        <dbReference type="EMBL" id="CAL1532712.1"/>
    </source>
</evidence>
<feature type="transmembrane region" description="Helical" evidence="5">
    <location>
        <begin position="12"/>
        <end position="34"/>
    </location>
</feature>
<dbReference type="GO" id="GO:0005164">
    <property type="term" value="F:tumor necrosis factor receptor binding"/>
    <property type="evidence" value="ECO:0007669"/>
    <property type="project" value="InterPro"/>
</dbReference>
<evidence type="ECO:0000256" key="3">
    <source>
        <dbReference type="ARBA" id="ARBA00022514"/>
    </source>
</evidence>
<keyword evidence="5" id="KW-0812">Transmembrane</keyword>
<protein>
    <recommendedName>
        <fullName evidence="6">THD domain-containing protein</fullName>
    </recommendedName>
</protein>
<sequence>MPRRNRLAKWNIASCLVGVLSLLLNLVCVAFVAYRLRFLLAAPPASNVQSTKEVCIECPGAGNFQREDIAYNNKSGECCAHSVEGLFGLMNMGLSQRDQAIERLKFFSETSGHFQLIPDSSNDTNDKVLRMEMQKQGSHSQSLAVDANGFVNIGSGGSYFVYCSVYFRANSSRPCPTSNPEHMTWTLSVKRKSGTNSEMSMMEAVHTCCENCIRERATSYAAGVFQLNASDVVKVMVSGKGVIYFDERSSYLGLMMLNSGREI</sequence>
<reference evidence="7 8" key="1">
    <citation type="submission" date="2024-04" db="EMBL/GenBank/DDBJ databases">
        <authorList>
            <consortium name="Genoscope - CEA"/>
            <person name="William W."/>
        </authorList>
    </citation>
    <scope>NUCLEOTIDE SEQUENCE [LARGE SCALE GENOMIC DNA]</scope>
</reference>
<name>A0AAV2HFP3_LYMST</name>
<comment type="similarity">
    <text evidence="2">Belongs to the tumor necrosis factor family.</text>
</comment>
<evidence type="ECO:0000256" key="5">
    <source>
        <dbReference type="SAM" id="Phobius"/>
    </source>
</evidence>